<sequence>MPDLRYLSQEDSLVFGIKDVHRNELLTDCFFIAEGGERIKCHQCILVCSPILKSILDSLDIRISGNSPVLSVPDFHPNSIRKLLQFLYEGEVSLQKGSRTLIEFKELCNLLEIDPSVNKFHPQDDEQSGSSQESQNNVEEQNEGVTELHEEEDDDKIEEEEVIDDDDIPSIPCEFCSLRLQDLTTYEAHVSECEIKTLDSFKMPDNFDLPEEIIRSSGGPPSYAIELEEEPDEQGSPEKKLCRI</sequence>
<dbReference type="AlphaFoldDB" id="A0A7R8D4E8"/>
<feature type="region of interest" description="Disordered" evidence="1">
    <location>
        <begin position="119"/>
        <end position="164"/>
    </location>
</feature>
<dbReference type="Pfam" id="PF00651">
    <property type="entry name" value="BTB"/>
    <property type="match status" value="1"/>
</dbReference>
<feature type="region of interest" description="Disordered" evidence="1">
    <location>
        <begin position="215"/>
        <end position="244"/>
    </location>
</feature>
<dbReference type="PROSITE" id="PS50097">
    <property type="entry name" value="BTB"/>
    <property type="match status" value="1"/>
</dbReference>
<dbReference type="SUPFAM" id="SSF54695">
    <property type="entry name" value="POZ domain"/>
    <property type="match status" value="1"/>
</dbReference>
<gene>
    <name evidence="2" type="ORF">LSAA_13978</name>
</gene>
<dbReference type="Proteomes" id="UP000675881">
    <property type="component" value="Chromosome 8"/>
</dbReference>
<feature type="compositionally biased region" description="Acidic residues" evidence="1">
    <location>
        <begin position="149"/>
        <end position="164"/>
    </location>
</feature>
<feature type="compositionally biased region" description="Acidic residues" evidence="1">
    <location>
        <begin position="226"/>
        <end position="235"/>
    </location>
</feature>
<accession>A0A7R8D4E8</accession>
<feature type="compositionally biased region" description="Low complexity" evidence="1">
    <location>
        <begin position="128"/>
        <end position="145"/>
    </location>
</feature>
<reference evidence="2" key="1">
    <citation type="submission" date="2021-02" db="EMBL/GenBank/DDBJ databases">
        <authorList>
            <person name="Bekaert M."/>
        </authorList>
    </citation>
    <scope>NUCLEOTIDE SEQUENCE</scope>
    <source>
        <strain evidence="2">IoA-00</strain>
    </source>
</reference>
<evidence type="ECO:0000256" key="1">
    <source>
        <dbReference type="SAM" id="MobiDB-lite"/>
    </source>
</evidence>
<evidence type="ECO:0000313" key="2">
    <source>
        <dbReference type="EMBL" id="CAF3025330.1"/>
    </source>
</evidence>
<proteinExistence type="predicted"/>
<dbReference type="Gene3D" id="3.30.710.10">
    <property type="entry name" value="Potassium Channel Kv1.1, Chain A"/>
    <property type="match status" value="1"/>
</dbReference>
<keyword evidence="3" id="KW-1185">Reference proteome</keyword>
<dbReference type="EMBL" id="HG994587">
    <property type="protein sequence ID" value="CAF3025330.1"/>
    <property type="molecule type" value="Genomic_DNA"/>
</dbReference>
<dbReference type="InterPro" id="IPR000210">
    <property type="entry name" value="BTB/POZ_dom"/>
</dbReference>
<dbReference type="SMART" id="SM00225">
    <property type="entry name" value="BTB"/>
    <property type="match status" value="1"/>
</dbReference>
<name>A0A7R8D4E8_LEPSM</name>
<organism evidence="2 3">
    <name type="scientific">Lepeophtheirus salmonis</name>
    <name type="common">Salmon louse</name>
    <name type="synonym">Caligus salmonis</name>
    <dbReference type="NCBI Taxonomy" id="72036"/>
    <lineage>
        <taxon>Eukaryota</taxon>
        <taxon>Metazoa</taxon>
        <taxon>Ecdysozoa</taxon>
        <taxon>Arthropoda</taxon>
        <taxon>Crustacea</taxon>
        <taxon>Multicrustacea</taxon>
        <taxon>Hexanauplia</taxon>
        <taxon>Copepoda</taxon>
        <taxon>Siphonostomatoida</taxon>
        <taxon>Caligidae</taxon>
        <taxon>Lepeophtheirus</taxon>
    </lineage>
</organism>
<protein>
    <submittedName>
        <fullName evidence="2">(salmon louse) hypothetical protein</fullName>
    </submittedName>
</protein>
<evidence type="ECO:0000313" key="3">
    <source>
        <dbReference type="Proteomes" id="UP000675881"/>
    </source>
</evidence>
<dbReference type="InterPro" id="IPR011333">
    <property type="entry name" value="SKP1/BTB/POZ_sf"/>
</dbReference>